<comment type="caution">
    <text evidence="3">The sequence shown here is derived from an EMBL/GenBank/DDBJ whole genome shotgun (WGS) entry which is preliminary data.</text>
</comment>
<keyword evidence="2" id="KW-0472">Membrane</keyword>
<keyword evidence="2" id="KW-0812">Transmembrane</keyword>
<reference evidence="3 4" key="1">
    <citation type="journal article" date="2014" name="Genome Biol. Evol.">
        <title>The secreted proteins of Achlya hypogyna and Thraustotheca clavata identify the ancestral oomycete secretome and reveal gene acquisitions by horizontal gene transfer.</title>
        <authorList>
            <person name="Misner I."/>
            <person name="Blouin N."/>
            <person name="Leonard G."/>
            <person name="Richards T.A."/>
            <person name="Lane C.E."/>
        </authorList>
    </citation>
    <scope>NUCLEOTIDE SEQUENCE [LARGE SCALE GENOMIC DNA]</scope>
    <source>
        <strain evidence="3 4">ATCC 34112</strain>
    </source>
</reference>
<evidence type="ECO:0000256" key="1">
    <source>
        <dbReference type="SAM" id="MobiDB-lite"/>
    </source>
</evidence>
<proteinExistence type="predicted"/>
<evidence type="ECO:0000256" key="2">
    <source>
        <dbReference type="SAM" id="Phobius"/>
    </source>
</evidence>
<feature type="region of interest" description="Disordered" evidence="1">
    <location>
        <begin position="1"/>
        <end position="86"/>
    </location>
</feature>
<feature type="transmembrane region" description="Helical" evidence="2">
    <location>
        <begin position="135"/>
        <end position="155"/>
    </location>
</feature>
<accession>A0A1W0AAU4</accession>
<dbReference type="EMBL" id="JNBS01000251">
    <property type="protein sequence ID" value="OQS07318.1"/>
    <property type="molecule type" value="Genomic_DNA"/>
</dbReference>
<dbReference type="AlphaFoldDB" id="A0A1W0AAU4"/>
<gene>
    <name evidence="3" type="ORF">THRCLA_00672</name>
</gene>
<evidence type="ECO:0000313" key="4">
    <source>
        <dbReference type="Proteomes" id="UP000243217"/>
    </source>
</evidence>
<dbReference type="STRING" id="74557.A0A1W0AAU4"/>
<feature type="region of interest" description="Disordered" evidence="1">
    <location>
        <begin position="234"/>
        <end position="282"/>
    </location>
</feature>
<keyword evidence="2" id="KW-1133">Transmembrane helix</keyword>
<dbReference type="Proteomes" id="UP000243217">
    <property type="component" value="Unassembled WGS sequence"/>
</dbReference>
<organism evidence="3 4">
    <name type="scientific">Thraustotheca clavata</name>
    <dbReference type="NCBI Taxonomy" id="74557"/>
    <lineage>
        <taxon>Eukaryota</taxon>
        <taxon>Sar</taxon>
        <taxon>Stramenopiles</taxon>
        <taxon>Oomycota</taxon>
        <taxon>Saprolegniomycetes</taxon>
        <taxon>Saprolegniales</taxon>
        <taxon>Achlyaceae</taxon>
        <taxon>Thraustotheca</taxon>
    </lineage>
</organism>
<feature type="compositionally biased region" description="Low complexity" evidence="1">
    <location>
        <begin position="15"/>
        <end position="86"/>
    </location>
</feature>
<sequence>MATRNRGLRGEGSGSTTAPPTNAPTTAAPIITTAPPATAVPTTLAPTKAPTNAPTNAPTSAPLTTTPVTIRPISTTMPPSTKTTLPTTLSLKTETPAPTQTIATPIPSEVEINSSIATPTPSLLVDATSSSLKQYVVPSVIGAAVVVFFVILVFIRKRRKEDPSRYNDTDVLSPIAVQPNSGYKQSFAKGSSFDKDTASTNVMRNTNVDSQLDTRTSAYDYNIDSFRSDAARSAISNGSRRSIHSSLHGDPVTVRRSQHSSLVEDPTVSTASARASGVMPPAATTCDPRLLHQRARKKRNSQAWRQKQIMTKEALRQQIVELEKTIAGMHIVLATCPKRGHIVEISRKYTNLMIEKEYLIRENAMLHMALERRDMFVRAIQPAIPRFDMSDPRIQDDMFLFDHIQRVLREVTNEIPSALALGSPTTGIVNGWRAVFIEKGLHLTFKLERSVGPLHLDDIGRMSEYHWSQRNQKETYLNINKNCADFTVIRQPQRDLSVVEIVLKTPSVVRVMIQFQVYLANGFDYCMIHLSPDLSRVTTHMIISVRVVDGQVVTTTSGRGTAVVELPHPFLMNLVVSQLTQWENVLRNHYGFPDTDAISIA</sequence>
<name>A0A1W0AAU4_9STRA</name>
<protein>
    <submittedName>
        <fullName evidence="3">Uncharacterized protein</fullName>
    </submittedName>
</protein>
<keyword evidence="4" id="KW-1185">Reference proteome</keyword>
<dbReference type="OrthoDB" id="59877at2759"/>
<evidence type="ECO:0000313" key="3">
    <source>
        <dbReference type="EMBL" id="OQS07318.1"/>
    </source>
</evidence>